<dbReference type="AlphaFoldDB" id="A0A4R6WPL2"/>
<feature type="domain" description="DUF6285" evidence="1">
    <location>
        <begin position="24"/>
        <end position="116"/>
    </location>
</feature>
<name>A0A4R6WPL2_9PROT</name>
<dbReference type="Proteomes" id="UP000295783">
    <property type="component" value="Unassembled WGS sequence"/>
</dbReference>
<proteinExistence type="predicted"/>
<dbReference type="Pfam" id="PF19802">
    <property type="entry name" value="DUF6285"/>
    <property type="match status" value="1"/>
</dbReference>
<reference evidence="2 3" key="1">
    <citation type="submission" date="2019-03" db="EMBL/GenBank/DDBJ databases">
        <title>Genomic Encyclopedia of Type Strains, Phase III (KMG-III): the genomes of soil and plant-associated and newly described type strains.</title>
        <authorList>
            <person name="Whitman W."/>
        </authorList>
    </citation>
    <scope>NUCLEOTIDE SEQUENCE [LARGE SCALE GENOMIC DNA]</scope>
    <source>
        <strain evidence="2 3">CGMCC 1.7660</strain>
    </source>
</reference>
<dbReference type="InterPro" id="IPR046252">
    <property type="entry name" value="DUF6285"/>
</dbReference>
<evidence type="ECO:0000259" key="1">
    <source>
        <dbReference type="Pfam" id="PF19802"/>
    </source>
</evidence>
<evidence type="ECO:0000313" key="3">
    <source>
        <dbReference type="Proteomes" id="UP000295783"/>
    </source>
</evidence>
<dbReference type="RefSeq" id="WP_133613976.1">
    <property type="nucleotide sequence ID" value="NZ_SNYW01000009.1"/>
</dbReference>
<gene>
    <name evidence="2" type="ORF">A8950_2487</name>
</gene>
<organism evidence="2 3">
    <name type="scientific">Dongia mobilis</name>
    <dbReference type="NCBI Taxonomy" id="578943"/>
    <lineage>
        <taxon>Bacteria</taxon>
        <taxon>Pseudomonadati</taxon>
        <taxon>Pseudomonadota</taxon>
        <taxon>Alphaproteobacteria</taxon>
        <taxon>Rhodospirillales</taxon>
        <taxon>Dongiaceae</taxon>
        <taxon>Dongia</taxon>
    </lineage>
</organism>
<evidence type="ECO:0000313" key="2">
    <source>
        <dbReference type="EMBL" id="TDQ81419.1"/>
    </source>
</evidence>
<sequence length="133" mass="14854">MKQRPGPDALVEAALATLQEELLPGLKGRQKYLGAMIARALQVARATQAAAHELEAEERASLSRLYERRIEGDLVEARRQLAADIRARRFQPGSPAETRLLDHLVETTAHDLRIANIKYLAQRQRRHGAESAV</sequence>
<keyword evidence="3" id="KW-1185">Reference proteome</keyword>
<comment type="caution">
    <text evidence="2">The sequence shown here is derived from an EMBL/GenBank/DDBJ whole genome shotgun (WGS) entry which is preliminary data.</text>
</comment>
<accession>A0A4R6WPL2</accession>
<protein>
    <recommendedName>
        <fullName evidence="1">DUF6285 domain-containing protein</fullName>
    </recommendedName>
</protein>
<dbReference type="EMBL" id="SNYW01000009">
    <property type="protein sequence ID" value="TDQ81419.1"/>
    <property type="molecule type" value="Genomic_DNA"/>
</dbReference>